<evidence type="ECO:0000259" key="7">
    <source>
        <dbReference type="PROSITE" id="PS51831"/>
    </source>
</evidence>
<dbReference type="PANTHER" id="PTHR43155">
    <property type="entry name" value="CYCLIC DI-GMP PHOSPHODIESTERASE PA4108-RELATED"/>
    <property type="match status" value="1"/>
</dbReference>
<feature type="domain" description="HD-GYP" evidence="8">
    <location>
        <begin position="425"/>
        <end position="620"/>
    </location>
</feature>
<evidence type="ECO:0000259" key="6">
    <source>
        <dbReference type="PROSITE" id="PS50887"/>
    </source>
</evidence>
<dbReference type="InterPro" id="IPR029787">
    <property type="entry name" value="Nucleotide_cyclase"/>
</dbReference>
<dbReference type="PROSITE" id="PS51832">
    <property type="entry name" value="HD_GYP"/>
    <property type="match status" value="1"/>
</dbReference>
<dbReference type="SUPFAM" id="SSF109604">
    <property type="entry name" value="HD-domain/PDEase-like"/>
    <property type="match status" value="1"/>
</dbReference>
<evidence type="ECO:0000256" key="4">
    <source>
        <dbReference type="SAM" id="Phobius"/>
    </source>
</evidence>
<dbReference type="CDD" id="cd00077">
    <property type="entry name" value="HDc"/>
    <property type="match status" value="1"/>
</dbReference>
<keyword evidence="1 4" id="KW-0812">Transmembrane</keyword>
<feature type="domain" description="HD" evidence="7">
    <location>
        <begin position="447"/>
        <end position="569"/>
    </location>
</feature>
<dbReference type="CDD" id="cd01949">
    <property type="entry name" value="GGDEF"/>
    <property type="match status" value="1"/>
</dbReference>
<evidence type="ECO:0000256" key="3">
    <source>
        <dbReference type="SAM" id="MobiDB-lite"/>
    </source>
</evidence>
<dbReference type="Gene3D" id="1.10.3210.10">
    <property type="entry name" value="Hypothetical protein af1432"/>
    <property type="match status" value="1"/>
</dbReference>
<dbReference type="PROSITE" id="PS50885">
    <property type="entry name" value="HAMP"/>
    <property type="match status" value="1"/>
</dbReference>
<dbReference type="PROSITE" id="PS51831">
    <property type="entry name" value="HD"/>
    <property type="match status" value="1"/>
</dbReference>
<dbReference type="AlphaFoldDB" id="A0A1F2UPN6"/>
<feature type="compositionally biased region" description="Polar residues" evidence="3">
    <location>
        <begin position="409"/>
        <end position="422"/>
    </location>
</feature>
<dbReference type="InterPro" id="IPR043128">
    <property type="entry name" value="Rev_trsase/Diguanyl_cyclase"/>
</dbReference>
<dbReference type="SMART" id="SM00304">
    <property type="entry name" value="HAMP"/>
    <property type="match status" value="1"/>
</dbReference>
<keyword evidence="4" id="KW-0472">Membrane</keyword>
<dbReference type="SMART" id="SM00267">
    <property type="entry name" value="GGDEF"/>
    <property type="match status" value="1"/>
</dbReference>
<feature type="region of interest" description="Disordered" evidence="3">
    <location>
        <begin position="403"/>
        <end position="422"/>
    </location>
</feature>
<name>A0A1F2UPN6_9ACTN</name>
<proteinExistence type="predicted"/>
<evidence type="ECO:0000256" key="1">
    <source>
        <dbReference type="ARBA" id="ARBA00022692"/>
    </source>
</evidence>
<feature type="domain" description="GGDEF" evidence="6">
    <location>
        <begin position="273"/>
        <end position="407"/>
    </location>
</feature>
<keyword evidence="2 4" id="KW-1133">Transmembrane helix</keyword>
<dbReference type="InterPro" id="IPR006675">
    <property type="entry name" value="HDIG_dom"/>
</dbReference>
<accession>A0A1F2UPN6</accession>
<feature type="transmembrane region" description="Helical" evidence="4">
    <location>
        <begin position="165"/>
        <end position="184"/>
    </location>
</feature>
<dbReference type="NCBIfam" id="TIGR00277">
    <property type="entry name" value="HDIG"/>
    <property type="match status" value="1"/>
</dbReference>
<reference evidence="9 10" key="1">
    <citation type="journal article" date="2016" name="Nat. Commun.">
        <title>Thousands of microbial genomes shed light on interconnected biogeochemical processes in an aquifer system.</title>
        <authorList>
            <person name="Anantharaman K."/>
            <person name="Brown C.T."/>
            <person name="Hug L.A."/>
            <person name="Sharon I."/>
            <person name="Castelle C.J."/>
            <person name="Probst A.J."/>
            <person name="Thomas B.C."/>
            <person name="Singh A."/>
            <person name="Wilkins M.J."/>
            <person name="Karaoz U."/>
            <person name="Brodie E.L."/>
            <person name="Williams K.H."/>
            <person name="Hubbard S.S."/>
            <person name="Banfield J.F."/>
        </authorList>
    </citation>
    <scope>NUCLEOTIDE SEQUENCE [LARGE SCALE GENOMIC DNA]</scope>
</reference>
<dbReference type="GO" id="GO:0016020">
    <property type="term" value="C:membrane"/>
    <property type="evidence" value="ECO:0007669"/>
    <property type="project" value="InterPro"/>
</dbReference>
<evidence type="ECO:0000259" key="5">
    <source>
        <dbReference type="PROSITE" id="PS50885"/>
    </source>
</evidence>
<evidence type="ECO:0000313" key="10">
    <source>
        <dbReference type="Proteomes" id="UP000178086"/>
    </source>
</evidence>
<dbReference type="InterPro" id="IPR003660">
    <property type="entry name" value="HAMP_dom"/>
</dbReference>
<dbReference type="Gene3D" id="6.10.340.10">
    <property type="match status" value="1"/>
</dbReference>
<dbReference type="GO" id="GO:0007165">
    <property type="term" value="P:signal transduction"/>
    <property type="evidence" value="ECO:0007669"/>
    <property type="project" value="InterPro"/>
</dbReference>
<sequence>MSKRVTSAASGLRNELVATARTASALIDGDKHEQLTASGDDKSELYVEIKAQLKAIKAANPKIRYIYTMVKTEKANMWEFIVDAEENPELMSYLGDPFDVSSYPEMQLAFEKPTADTEITTDKWGNWLSGYAPIHDRNGEAVAIVGIDMSANAVKEIIREDQRDLLIPIGILLLLSAVIGFSAASRISRAITSMLDAAKRIAEGDYDQRIQVQTTDEFGELAASLNTMAKNISERVGSLAGTAIVDGLTDLNNHRYFQERLDVEIKRAERYNRQLALLMIDVDGFARFNAINGHVLGDSALKKIADIIKDCSRETDITARYSGEEFVVVMPEADEREAMMAAARIAMMVATQQFNTKHNISIPITVSIGITHYPKYGENSKGLIDTACEALAEAKRLGPNSIAYPKSHGSATADTTFEPRNNQPSDEVIINAVFSLAKAVDARDHYTHRHSEFVARYSAALGRALGLDDKDVTNLSIAGLLHDIGKIGVPDAVLNKLDTLTNDEWSYIDRHPVLGADIVRHLSGLREVVKTILHHHEKYDGSGYPDGMVGEEIPLKARIVSVVDSYHAMISDRPYRAGLSHNQATVELRRCRETQFDPRLVDKFIELLEKEHALNERQGTRITNKNSASA</sequence>
<gene>
    <name evidence="9" type="ORF">A2074_00275</name>
</gene>
<dbReference type="InterPro" id="IPR003607">
    <property type="entry name" value="HD/PDEase_dom"/>
</dbReference>
<feature type="domain" description="HAMP" evidence="5">
    <location>
        <begin position="185"/>
        <end position="237"/>
    </location>
</feature>
<dbReference type="InterPro" id="IPR037522">
    <property type="entry name" value="HD_GYP_dom"/>
</dbReference>
<dbReference type="PROSITE" id="PS50887">
    <property type="entry name" value="GGDEF"/>
    <property type="match status" value="1"/>
</dbReference>
<dbReference type="Pfam" id="PF13487">
    <property type="entry name" value="HD_5"/>
    <property type="match status" value="1"/>
</dbReference>
<comment type="caution">
    <text evidence="9">The sequence shown here is derived from an EMBL/GenBank/DDBJ whole genome shotgun (WGS) entry which is preliminary data.</text>
</comment>
<evidence type="ECO:0000313" key="9">
    <source>
        <dbReference type="EMBL" id="OFW32553.1"/>
    </source>
</evidence>
<dbReference type="Gene3D" id="3.30.70.270">
    <property type="match status" value="1"/>
</dbReference>
<dbReference type="SMART" id="SM00471">
    <property type="entry name" value="HDc"/>
    <property type="match status" value="1"/>
</dbReference>
<evidence type="ECO:0000256" key="2">
    <source>
        <dbReference type="ARBA" id="ARBA00022989"/>
    </source>
</evidence>
<dbReference type="Proteomes" id="UP000178086">
    <property type="component" value="Unassembled WGS sequence"/>
</dbReference>
<dbReference type="CDD" id="cd06225">
    <property type="entry name" value="HAMP"/>
    <property type="match status" value="1"/>
</dbReference>
<dbReference type="NCBIfam" id="TIGR00254">
    <property type="entry name" value="GGDEF"/>
    <property type="match status" value="1"/>
</dbReference>
<dbReference type="InterPro" id="IPR000160">
    <property type="entry name" value="GGDEF_dom"/>
</dbReference>
<dbReference type="Pfam" id="PF00672">
    <property type="entry name" value="HAMP"/>
    <property type="match status" value="1"/>
</dbReference>
<dbReference type="EMBL" id="MELI01000093">
    <property type="protein sequence ID" value="OFW32553.1"/>
    <property type="molecule type" value="Genomic_DNA"/>
</dbReference>
<protein>
    <recommendedName>
        <fullName evidence="11">Diguanylate cyclase</fullName>
    </recommendedName>
</protein>
<dbReference type="SUPFAM" id="SSF55073">
    <property type="entry name" value="Nucleotide cyclase"/>
    <property type="match status" value="1"/>
</dbReference>
<dbReference type="InterPro" id="IPR006674">
    <property type="entry name" value="HD_domain"/>
</dbReference>
<organism evidence="9 10">
    <name type="scientific">Candidatus Aquicultor primus</name>
    <dbReference type="NCBI Taxonomy" id="1797195"/>
    <lineage>
        <taxon>Bacteria</taxon>
        <taxon>Bacillati</taxon>
        <taxon>Actinomycetota</taxon>
        <taxon>Candidatus Aquicultoria</taxon>
        <taxon>Candidatus Aquicultorales</taxon>
        <taxon>Candidatus Aquicultoraceae</taxon>
        <taxon>Candidatus Aquicultor</taxon>
    </lineage>
</organism>
<evidence type="ECO:0008006" key="11">
    <source>
        <dbReference type="Google" id="ProtNLM"/>
    </source>
</evidence>
<dbReference type="SUPFAM" id="SSF158472">
    <property type="entry name" value="HAMP domain-like"/>
    <property type="match status" value="1"/>
</dbReference>
<dbReference type="PANTHER" id="PTHR43155:SF2">
    <property type="entry name" value="CYCLIC DI-GMP PHOSPHODIESTERASE PA4108"/>
    <property type="match status" value="1"/>
</dbReference>
<evidence type="ECO:0000259" key="8">
    <source>
        <dbReference type="PROSITE" id="PS51832"/>
    </source>
</evidence>
<dbReference type="Pfam" id="PF00990">
    <property type="entry name" value="GGDEF"/>
    <property type="match status" value="1"/>
</dbReference>